<gene>
    <name evidence="4" type="ORF">PHYEVI_LOCUS467</name>
</gene>
<dbReference type="Pfam" id="PF00328">
    <property type="entry name" value="His_Phos_2"/>
    <property type="match status" value="1"/>
</dbReference>
<keyword evidence="3" id="KW-0812">Transmembrane</keyword>
<dbReference type="EMBL" id="OU900094">
    <property type="protein sequence ID" value="CAG9854000.1"/>
    <property type="molecule type" value="Genomic_DNA"/>
</dbReference>
<dbReference type="InterPro" id="IPR033379">
    <property type="entry name" value="Acid_Pase_AS"/>
</dbReference>
<dbReference type="PANTHER" id="PTHR11567">
    <property type="entry name" value="ACID PHOSPHATASE-RELATED"/>
    <property type="match status" value="1"/>
</dbReference>
<sequence length="413" mass="47525">MRRISVGCCEAFGHIETKFDRYSISEETWKIMAGSIMAMAAFAVFLIIGIKAAHISGKNNDKPLQMVHIVMRHGARTPASTYPNDPYKDDPLYPVGWGQLTNPGKLTLFKIGRYFRQRYGNFLGDRYSPDEFYTQSTDVDRTKASMQLVNAGLWPPKGDQQWGPLHWQPIPIHSEPLEEDSLLLVRRPCPKYHVEKSKVIQSEEVQKMYKQYEELFKNLTEITGQKTDDFEGVQDIYTTLLSEVGYNLTIPEWTKDYYPEKMYFPTIKSFVLNAYNDEMNRLRGGVLLKKLIEDWTAKSEGKPSKKAFLYGGHDGTIVNLLSALKVWDEQVPNYAITILFELRKDTHTNEFGVEMFLRNVTDAPPFKLTVPGCDHFCPLTKLVELTKNVIPENWEEECKIDDKDFVVPELRGP</sequence>
<name>A0A9N9TE11_PHYSR</name>
<accession>A0A9N9TE11</accession>
<dbReference type="SUPFAM" id="SSF53254">
    <property type="entry name" value="Phosphoglycerate mutase-like"/>
    <property type="match status" value="1"/>
</dbReference>
<evidence type="ECO:0008006" key="6">
    <source>
        <dbReference type="Google" id="ProtNLM"/>
    </source>
</evidence>
<dbReference type="InterPro" id="IPR050645">
    <property type="entry name" value="Histidine_acid_phosphatase"/>
</dbReference>
<protein>
    <recommendedName>
        <fullName evidence="6">Prostatic acid phosphatase-like</fullName>
    </recommendedName>
</protein>
<proteinExistence type="inferred from homology"/>
<dbReference type="CDD" id="cd07061">
    <property type="entry name" value="HP_HAP_like"/>
    <property type="match status" value="1"/>
</dbReference>
<dbReference type="PANTHER" id="PTHR11567:SF205">
    <property type="entry name" value="GH28721P-RELATED"/>
    <property type="match status" value="1"/>
</dbReference>
<evidence type="ECO:0000256" key="1">
    <source>
        <dbReference type="ARBA" id="ARBA00000032"/>
    </source>
</evidence>
<organism evidence="4 5">
    <name type="scientific">Phyllotreta striolata</name>
    <name type="common">Striped flea beetle</name>
    <name type="synonym">Crioceris striolata</name>
    <dbReference type="NCBI Taxonomy" id="444603"/>
    <lineage>
        <taxon>Eukaryota</taxon>
        <taxon>Metazoa</taxon>
        <taxon>Ecdysozoa</taxon>
        <taxon>Arthropoda</taxon>
        <taxon>Hexapoda</taxon>
        <taxon>Insecta</taxon>
        <taxon>Pterygota</taxon>
        <taxon>Neoptera</taxon>
        <taxon>Endopterygota</taxon>
        <taxon>Coleoptera</taxon>
        <taxon>Polyphaga</taxon>
        <taxon>Cucujiformia</taxon>
        <taxon>Chrysomeloidea</taxon>
        <taxon>Chrysomelidae</taxon>
        <taxon>Galerucinae</taxon>
        <taxon>Alticini</taxon>
        <taxon>Phyllotreta</taxon>
    </lineage>
</organism>
<dbReference type="Proteomes" id="UP001153712">
    <property type="component" value="Chromosome 1"/>
</dbReference>
<dbReference type="InterPro" id="IPR029033">
    <property type="entry name" value="His_PPase_superfam"/>
</dbReference>
<feature type="transmembrane region" description="Helical" evidence="3">
    <location>
        <begin position="31"/>
        <end position="50"/>
    </location>
</feature>
<dbReference type="AlphaFoldDB" id="A0A9N9TE11"/>
<keyword evidence="5" id="KW-1185">Reference proteome</keyword>
<dbReference type="Gene3D" id="3.40.50.1240">
    <property type="entry name" value="Phosphoglycerate mutase-like"/>
    <property type="match status" value="1"/>
</dbReference>
<dbReference type="OrthoDB" id="5821688at2759"/>
<evidence type="ECO:0000313" key="4">
    <source>
        <dbReference type="EMBL" id="CAG9854000.1"/>
    </source>
</evidence>
<dbReference type="GO" id="GO:0003993">
    <property type="term" value="F:acid phosphatase activity"/>
    <property type="evidence" value="ECO:0007669"/>
    <property type="project" value="UniProtKB-EC"/>
</dbReference>
<comment type="catalytic activity">
    <reaction evidence="1">
        <text>a phosphate monoester + H2O = an alcohol + phosphate</text>
        <dbReference type="Rhea" id="RHEA:15017"/>
        <dbReference type="ChEBI" id="CHEBI:15377"/>
        <dbReference type="ChEBI" id="CHEBI:30879"/>
        <dbReference type="ChEBI" id="CHEBI:43474"/>
        <dbReference type="ChEBI" id="CHEBI:67140"/>
        <dbReference type="EC" id="3.1.3.2"/>
    </reaction>
</comment>
<reference evidence="4" key="1">
    <citation type="submission" date="2022-01" db="EMBL/GenBank/DDBJ databases">
        <authorList>
            <person name="King R."/>
        </authorList>
    </citation>
    <scope>NUCLEOTIDE SEQUENCE</scope>
</reference>
<keyword evidence="3" id="KW-1133">Transmembrane helix</keyword>
<dbReference type="PROSITE" id="PS00616">
    <property type="entry name" value="HIS_ACID_PHOSPHAT_1"/>
    <property type="match status" value="1"/>
</dbReference>
<keyword evidence="3" id="KW-0472">Membrane</keyword>
<dbReference type="InterPro" id="IPR000560">
    <property type="entry name" value="His_Pase_clade-2"/>
</dbReference>
<evidence type="ECO:0000256" key="3">
    <source>
        <dbReference type="SAM" id="Phobius"/>
    </source>
</evidence>
<comment type="similarity">
    <text evidence="2">Belongs to the histidine acid phosphatase family.</text>
</comment>
<evidence type="ECO:0000313" key="5">
    <source>
        <dbReference type="Proteomes" id="UP001153712"/>
    </source>
</evidence>
<evidence type="ECO:0000256" key="2">
    <source>
        <dbReference type="ARBA" id="ARBA00005375"/>
    </source>
</evidence>